<protein>
    <submittedName>
        <fullName evidence="2">Uncharacterized protein</fullName>
    </submittedName>
</protein>
<gene>
    <name evidence="2" type="ORF">ACFFNY_31870</name>
</gene>
<evidence type="ECO:0000313" key="3">
    <source>
        <dbReference type="Proteomes" id="UP001589619"/>
    </source>
</evidence>
<keyword evidence="1" id="KW-0812">Transmembrane</keyword>
<keyword evidence="1" id="KW-0472">Membrane</keyword>
<reference evidence="2 3" key="1">
    <citation type="submission" date="2024-09" db="EMBL/GenBank/DDBJ databases">
        <authorList>
            <person name="Sun Q."/>
            <person name="Mori K."/>
        </authorList>
    </citation>
    <scope>NUCLEOTIDE SEQUENCE [LARGE SCALE GENOMIC DNA]</scope>
    <source>
        <strain evidence="2 3">JCM 12520</strain>
    </source>
</reference>
<dbReference type="EMBL" id="JBHMAG010000021">
    <property type="protein sequence ID" value="MFB9756199.1"/>
    <property type="molecule type" value="Genomic_DNA"/>
</dbReference>
<name>A0ABV5W6J7_9BACL</name>
<comment type="caution">
    <text evidence="2">The sequence shown here is derived from an EMBL/GenBank/DDBJ whole genome shotgun (WGS) entry which is preliminary data.</text>
</comment>
<accession>A0ABV5W6J7</accession>
<dbReference type="RefSeq" id="WP_344910484.1">
    <property type="nucleotide sequence ID" value="NZ_BAAAYO010000009.1"/>
</dbReference>
<keyword evidence="3" id="KW-1185">Reference proteome</keyword>
<dbReference type="Proteomes" id="UP001589619">
    <property type="component" value="Unassembled WGS sequence"/>
</dbReference>
<sequence length="66" mass="7887">MRWKVPAGRSWRNNALFYKIWLCFLSLLILNTFFDTFSWFGERSKSFRLGKLETDRLFDSMQSGGL</sequence>
<proteinExistence type="predicted"/>
<evidence type="ECO:0000256" key="1">
    <source>
        <dbReference type="SAM" id="Phobius"/>
    </source>
</evidence>
<feature type="transmembrane region" description="Helical" evidence="1">
    <location>
        <begin position="20"/>
        <end position="40"/>
    </location>
</feature>
<organism evidence="2 3">
    <name type="scientific">Paenibacillus hodogayensis</name>
    <dbReference type="NCBI Taxonomy" id="279208"/>
    <lineage>
        <taxon>Bacteria</taxon>
        <taxon>Bacillati</taxon>
        <taxon>Bacillota</taxon>
        <taxon>Bacilli</taxon>
        <taxon>Bacillales</taxon>
        <taxon>Paenibacillaceae</taxon>
        <taxon>Paenibacillus</taxon>
    </lineage>
</organism>
<evidence type="ECO:0000313" key="2">
    <source>
        <dbReference type="EMBL" id="MFB9756199.1"/>
    </source>
</evidence>
<keyword evidence="1" id="KW-1133">Transmembrane helix</keyword>